<dbReference type="InterPro" id="IPR012674">
    <property type="entry name" value="Calycin"/>
</dbReference>
<sequence length="107" mass="12523">MFPNAMNGISEVISELKSVREPSEPIKDVIWKNISLGKEFETIAREGIHKVLYTYDPVAEKLYERHIHFYMLNDNPDIATYYIVGKELILQLECNGIIARRYYKKAK</sequence>
<evidence type="ECO:0000313" key="1">
    <source>
        <dbReference type="Proteomes" id="UP000887540"/>
    </source>
</evidence>
<dbReference type="Proteomes" id="UP000887540">
    <property type="component" value="Unplaced"/>
</dbReference>
<accession>A0A914D1D5</accession>
<evidence type="ECO:0000313" key="2">
    <source>
        <dbReference type="WBParaSite" id="ACRNAN_scaffold1745.g18271.t1"/>
    </source>
</evidence>
<name>A0A914D1D5_9BILA</name>
<dbReference type="WBParaSite" id="ACRNAN_scaffold1745.g18271.t1">
    <property type="protein sequence ID" value="ACRNAN_scaffold1745.g18271.t1"/>
    <property type="gene ID" value="ACRNAN_scaffold1745.g18271"/>
</dbReference>
<dbReference type="Gene3D" id="2.40.128.20">
    <property type="match status" value="1"/>
</dbReference>
<dbReference type="AlphaFoldDB" id="A0A914D1D5"/>
<reference evidence="2" key="1">
    <citation type="submission" date="2022-11" db="UniProtKB">
        <authorList>
            <consortium name="WormBaseParasite"/>
        </authorList>
    </citation>
    <scope>IDENTIFICATION</scope>
</reference>
<dbReference type="SUPFAM" id="SSF50814">
    <property type="entry name" value="Lipocalins"/>
    <property type="match status" value="1"/>
</dbReference>
<protein>
    <submittedName>
        <fullName evidence="2">Uncharacterized protein</fullName>
    </submittedName>
</protein>
<keyword evidence="1" id="KW-1185">Reference proteome</keyword>
<organism evidence="1 2">
    <name type="scientific">Acrobeloides nanus</name>
    <dbReference type="NCBI Taxonomy" id="290746"/>
    <lineage>
        <taxon>Eukaryota</taxon>
        <taxon>Metazoa</taxon>
        <taxon>Ecdysozoa</taxon>
        <taxon>Nematoda</taxon>
        <taxon>Chromadorea</taxon>
        <taxon>Rhabditida</taxon>
        <taxon>Tylenchina</taxon>
        <taxon>Cephalobomorpha</taxon>
        <taxon>Cephaloboidea</taxon>
        <taxon>Cephalobidae</taxon>
        <taxon>Acrobeloides</taxon>
    </lineage>
</organism>
<proteinExistence type="predicted"/>